<name>A0A0F6W5S9_9BACT</name>
<evidence type="ECO:0000313" key="2">
    <source>
        <dbReference type="EMBL" id="AKF08155.1"/>
    </source>
</evidence>
<dbReference type="Proteomes" id="UP000034883">
    <property type="component" value="Chromosome"/>
</dbReference>
<dbReference type="OrthoDB" id="9810303at2"/>
<accession>A0A0F6W5S9</accession>
<feature type="domain" description="Glycosyltransferase 2-like" evidence="1">
    <location>
        <begin position="9"/>
        <end position="170"/>
    </location>
</feature>
<proteinExistence type="predicted"/>
<dbReference type="EMBL" id="CP011125">
    <property type="protein sequence ID" value="AKF08155.1"/>
    <property type="molecule type" value="Genomic_DNA"/>
</dbReference>
<evidence type="ECO:0000259" key="1">
    <source>
        <dbReference type="Pfam" id="PF00535"/>
    </source>
</evidence>
<dbReference type="InterPro" id="IPR001173">
    <property type="entry name" value="Glyco_trans_2-like"/>
</dbReference>
<sequence>MLESAKVAVVVPAYNEARLIARALSGIPSFVDRVVVVDDASTDDTAREAARAGDARVEVVRHARNRGVGAAIATGTRVAFDRGADVAAVMAGDAQMDPSDLERVVAPVARGEFDYCKGDRLSHPSVRRTMPPHRWIANHVLSRLTHLATGIPVRDSQCGYAAISRSAARRVELERMWPGYGYPNDLLGRAAAAGLRVGEVTVRPIYADEESGIGIRHGLVVIPLLLARTAITRHLS</sequence>
<gene>
    <name evidence="2" type="ORF">DB32_005304</name>
</gene>
<dbReference type="SUPFAM" id="SSF53448">
    <property type="entry name" value="Nucleotide-diphospho-sugar transferases"/>
    <property type="match status" value="1"/>
</dbReference>
<reference evidence="2 3" key="1">
    <citation type="submission" date="2015-03" db="EMBL/GenBank/DDBJ databases">
        <title>Genome assembly of Sandaracinus amylolyticus DSM 53668.</title>
        <authorList>
            <person name="Sharma G."/>
            <person name="Subramanian S."/>
        </authorList>
    </citation>
    <scope>NUCLEOTIDE SEQUENCE [LARGE SCALE GENOMIC DNA]</scope>
    <source>
        <strain evidence="2 3">DSM 53668</strain>
    </source>
</reference>
<dbReference type="GO" id="GO:0016740">
    <property type="term" value="F:transferase activity"/>
    <property type="evidence" value="ECO:0007669"/>
    <property type="project" value="UniProtKB-KW"/>
</dbReference>
<organism evidence="2 3">
    <name type="scientific">Sandaracinus amylolyticus</name>
    <dbReference type="NCBI Taxonomy" id="927083"/>
    <lineage>
        <taxon>Bacteria</taxon>
        <taxon>Pseudomonadati</taxon>
        <taxon>Myxococcota</taxon>
        <taxon>Polyangia</taxon>
        <taxon>Polyangiales</taxon>
        <taxon>Sandaracinaceae</taxon>
        <taxon>Sandaracinus</taxon>
    </lineage>
</organism>
<dbReference type="Pfam" id="PF00535">
    <property type="entry name" value="Glycos_transf_2"/>
    <property type="match status" value="1"/>
</dbReference>
<dbReference type="InterPro" id="IPR050256">
    <property type="entry name" value="Glycosyltransferase_2"/>
</dbReference>
<keyword evidence="3" id="KW-1185">Reference proteome</keyword>
<dbReference type="InterPro" id="IPR029044">
    <property type="entry name" value="Nucleotide-diphossugar_trans"/>
</dbReference>
<dbReference type="RefSeq" id="WP_053235328.1">
    <property type="nucleotide sequence ID" value="NZ_CP011125.1"/>
</dbReference>
<dbReference type="Gene3D" id="3.90.550.10">
    <property type="entry name" value="Spore Coat Polysaccharide Biosynthesis Protein SpsA, Chain A"/>
    <property type="match status" value="1"/>
</dbReference>
<dbReference type="AlphaFoldDB" id="A0A0F6W5S9"/>
<protein>
    <submittedName>
        <fullName evidence="2">Glycosyl transferase, family 2</fullName>
    </submittedName>
</protein>
<dbReference type="STRING" id="927083.DB32_005304"/>
<dbReference type="PANTHER" id="PTHR48090:SF7">
    <property type="entry name" value="RFBJ PROTEIN"/>
    <property type="match status" value="1"/>
</dbReference>
<dbReference type="PANTHER" id="PTHR48090">
    <property type="entry name" value="UNDECAPRENYL-PHOSPHATE 4-DEOXY-4-FORMAMIDO-L-ARABINOSE TRANSFERASE-RELATED"/>
    <property type="match status" value="1"/>
</dbReference>
<dbReference type="CDD" id="cd04179">
    <property type="entry name" value="DPM_DPG-synthase_like"/>
    <property type="match status" value="1"/>
</dbReference>
<evidence type="ECO:0000313" key="3">
    <source>
        <dbReference type="Proteomes" id="UP000034883"/>
    </source>
</evidence>
<dbReference type="KEGG" id="samy:DB32_005304"/>
<keyword evidence="2" id="KW-0808">Transferase</keyword>